<feature type="domain" description="N-acetyltransferase" evidence="2">
    <location>
        <begin position="37"/>
        <end position="224"/>
    </location>
</feature>
<comment type="caution">
    <text evidence="3">The sequence shown here is derived from an EMBL/GenBank/DDBJ whole genome shotgun (WGS) entry which is preliminary data.</text>
</comment>
<dbReference type="PANTHER" id="PTHR43792">
    <property type="entry name" value="GNAT FAMILY, PUTATIVE (AFU_ORTHOLOGUE AFUA_3G00765)-RELATED-RELATED"/>
    <property type="match status" value="1"/>
</dbReference>
<protein>
    <submittedName>
        <fullName evidence="3">GMP synthase [glutamine-hydrolyzing]</fullName>
    </submittedName>
</protein>
<dbReference type="VEuPathDB" id="FungiDB:MMYC01_205322"/>
<dbReference type="InterPro" id="IPR000182">
    <property type="entry name" value="GNAT_dom"/>
</dbReference>
<feature type="region of interest" description="Disordered" evidence="1">
    <location>
        <begin position="1"/>
        <end position="31"/>
    </location>
</feature>
<name>A0A175VYQ8_9PEZI</name>
<dbReference type="InterPro" id="IPR051531">
    <property type="entry name" value="N-acetyltransferase"/>
</dbReference>
<evidence type="ECO:0000256" key="1">
    <source>
        <dbReference type="SAM" id="MobiDB-lite"/>
    </source>
</evidence>
<dbReference type="SUPFAM" id="SSF55729">
    <property type="entry name" value="Acyl-CoA N-acyltransferases (Nat)"/>
    <property type="match status" value="1"/>
</dbReference>
<sequence>MASSRNSKLHWPSVKTTLPVRPLPPNSTRAPVTTDRLIIRPFSPQDLQSLHVLRTQPEIMARNPQGRIDRDLEETRPSMDAFLPPNDEITFNFAICHKETGEMIGTGGCYRLSSMFGWPVIGYMIRREFWGQGLATEFVRAWLSMWDGLPRAEIEVDVDPRTLPTPDGPVSEQVISWTTADNIASQRVLVKSGFEHFLTWTEADLRNPDVDVELKGYRYFVTKPLAN</sequence>
<dbReference type="Proteomes" id="UP000078237">
    <property type="component" value="Unassembled WGS sequence"/>
</dbReference>
<dbReference type="GO" id="GO:0016747">
    <property type="term" value="F:acyltransferase activity, transferring groups other than amino-acyl groups"/>
    <property type="evidence" value="ECO:0007669"/>
    <property type="project" value="InterPro"/>
</dbReference>
<reference evidence="3 4" key="1">
    <citation type="journal article" date="2016" name="Genome Announc.">
        <title>Genome Sequence of Madurella mycetomatis mm55, Isolated from a Human Mycetoma Case in Sudan.</title>
        <authorList>
            <person name="Smit S."/>
            <person name="Derks M.F."/>
            <person name="Bervoets S."/>
            <person name="Fahal A."/>
            <person name="van Leeuwen W."/>
            <person name="van Belkum A."/>
            <person name="van de Sande W.W."/>
        </authorList>
    </citation>
    <scope>NUCLEOTIDE SEQUENCE [LARGE SCALE GENOMIC DNA]</scope>
    <source>
        <strain evidence="4">mm55</strain>
    </source>
</reference>
<dbReference type="InterPro" id="IPR016181">
    <property type="entry name" value="Acyl_CoA_acyltransferase"/>
</dbReference>
<keyword evidence="4" id="KW-1185">Reference proteome</keyword>
<proteinExistence type="predicted"/>
<dbReference type="PANTHER" id="PTHR43792:SF1">
    <property type="entry name" value="N-ACETYLTRANSFERASE DOMAIN-CONTAINING PROTEIN"/>
    <property type="match status" value="1"/>
</dbReference>
<accession>A0A175VYQ8</accession>
<organism evidence="3 4">
    <name type="scientific">Madurella mycetomatis</name>
    <dbReference type="NCBI Taxonomy" id="100816"/>
    <lineage>
        <taxon>Eukaryota</taxon>
        <taxon>Fungi</taxon>
        <taxon>Dikarya</taxon>
        <taxon>Ascomycota</taxon>
        <taxon>Pezizomycotina</taxon>
        <taxon>Sordariomycetes</taxon>
        <taxon>Sordariomycetidae</taxon>
        <taxon>Sordariales</taxon>
        <taxon>Sordariales incertae sedis</taxon>
        <taxon>Madurella</taxon>
    </lineage>
</organism>
<dbReference type="AlphaFoldDB" id="A0A175VYQ8"/>
<dbReference type="OrthoDB" id="4072826at2759"/>
<gene>
    <name evidence="3" type="ORF">MMYC01_205322</name>
</gene>
<dbReference type="Gene3D" id="3.40.630.30">
    <property type="match status" value="1"/>
</dbReference>
<evidence type="ECO:0000313" key="3">
    <source>
        <dbReference type="EMBL" id="KXX76311.1"/>
    </source>
</evidence>
<evidence type="ECO:0000259" key="2">
    <source>
        <dbReference type="PROSITE" id="PS51186"/>
    </source>
</evidence>
<dbReference type="EMBL" id="LCTW02000217">
    <property type="protein sequence ID" value="KXX76311.1"/>
    <property type="molecule type" value="Genomic_DNA"/>
</dbReference>
<evidence type="ECO:0000313" key="4">
    <source>
        <dbReference type="Proteomes" id="UP000078237"/>
    </source>
</evidence>
<dbReference type="Pfam" id="PF13302">
    <property type="entry name" value="Acetyltransf_3"/>
    <property type="match status" value="1"/>
</dbReference>
<dbReference type="PROSITE" id="PS51186">
    <property type="entry name" value="GNAT"/>
    <property type="match status" value="1"/>
</dbReference>